<name>A0A081BW84_VECG1</name>
<dbReference type="SUPFAM" id="SSF81593">
    <property type="entry name" value="Nucleotidyltransferase substrate binding subunit/domain"/>
    <property type="match status" value="1"/>
</dbReference>
<dbReference type="AlphaFoldDB" id="A0A081BW84"/>
<evidence type="ECO:0000259" key="1">
    <source>
        <dbReference type="PROSITE" id="PS50910"/>
    </source>
</evidence>
<organism evidence="2">
    <name type="scientific">Vecturithrix granuli</name>
    <dbReference type="NCBI Taxonomy" id="1499967"/>
    <lineage>
        <taxon>Bacteria</taxon>
        <taxon>Candidatus Moduliflexota</taxon>
        <taxon>Candidatus Vecturitrichia</taxon>
        <taxon>Candidatus Vecturitrichales</taxon>
        <taxon>Candidatus Vecturitrichaceae</taxon>
        <taxon>Candidatus Vecturithrix</taxon>
    </lineage>
</organism>
<dbReference type="Gene3D" id="1.20.120.330">
    <property type="entry name" value="Nucleotidyltransferases domain 2"/>
    <property type="match status" value="1"/>
</dbReference>
<dbReference type="STRING" id="1499967.U27_03551"/>
<dbReference type="HOGENOM" id="CLU_123170_0_1_0"/>
<dbReference type="InterPro" id="IPR007842">
    <property type="entry name" value="HEPN_dom"/>
</dbReference>
<dbReference type="EMBL" id="DF820465">
    <property type="protein sequence ID" value="GAK56589.1"/>
    <property type="molecule type" value="Genomic_DNA"/>
</dbReference>
<dbReference type="SMART" id="SM00748">
    <property type="entry name" value="HEPN"/>
    <property type="match status" value="1"/>
</dbReference>
<dbReference type="eggNOG" id="COG2250">
    <property type="taxonomic scope" value="Bacteria"/>
</dbReference>
<dbReference type="PROSITE" id="PS50910">
    <property type="entry name" value="HEPN"/>
    <property type="match status" value="1"/>
</dbReference>
<evidence type="ECO:0000313" key="3">
    <source>
        <dbReference type="Proteomes" id="UP000030661"/>
    </source>
</evidence>
<accession>A0A081BW84</accession>
<gene>
    <name evidence="2" type="ORF">U27_03551</name>
</gene>
<sequence length="148" mass="16861">MKTLTNEWLKAAHDDVEVIEQLFRQEHLTNVTAFHAQQAVEKCLKALLEEYGVGFPKTHDLLRLEKLLPSDAAIQLHMNEAILRRLNLLYIDSRYPGEFGLLPNGKPTLQDAREFYQFAQDIYTTVCARLKSVEEEPLPQPPTASDAA</sequence>
<feature type="domain" description="HEPN" evidence="1">
    <location>
        <begin position="10"/>
        <end position="122"/>
    </location>
</feature>
<dbReference type="Pfam" id="PF05168">
    <property type="entry name" value="HEPN"/>
    <property type="match status" value="1"/>
</dbReference>
<protein>
    <submittedName>
        <fullName evidence="2">HEPN domain protein</fullName>
    </submittedName>
</protein>
<evidence type="ECO:0000313" key="2">
    <source>
        <dbReference type="EMBL" id="GAK56589.1"/>
    </source>
</evidence>
<proteinExistence type="predicted"/>
<dbReference type="Proteomes" id="UP000030661">
    <property type="component" value="Unassembled WGS sequence"/>
</dbReference>
<keyword evidence="3" id="KW-1185">Reference proteome</keyword>
<reference evidence="2" key="1">
    <citation type="journal article" date="2015" name="PeerJ">
        <title>First genomic representation of candidate bacterial phylum KSB3 points to enhanced environmental sensing as a trigger of wastewater bulking.</title>
        <authorList>
            <person name="Sekiguchi Y."/>
            <person name="Ohashi A."/>
            <person name="Parks D.H."/>
            <person name="Yamauchi T."/>
            <person name="Tyson G.W."/>
            <person name="Hugenholtz P."/>
        </authorList>
    </citation>
    <scope>NUCLEOTIDE SEQUENCE [LARGE SCALE GENOMIC DNA]</scope>
</reference>